<dbReference type="SMR" id="A0A0P0V7H2"/>
<evidence type="ECO:0000256" key="1">
    <source>
        <dbReference type="SAM" id="MobiDB-lite"/>
    </source>
</evidence>
<evidence type="ECO:0000313" key="2">
    <source>
        <dbReference type="EMBL" id="BAS74018.1"/>
    </source>
</evidence>
<dbReference type="InParanoid" id="A0A0P0V7H2"/>
<dbReference type="PaxDb" id="39947-A0A0P0V7H2"/>
<reference evidence="2 3" key="2">
    <citation type="journal article" date="2013" name="Plant Cell Physiol.">
        <title>Rice Annotation Project Database (RAP-DB): an integrative and interactive database for rice genomics.</title>
        <authorList>
            <person name="Sakai H."/>
            <person name="Lee S.S."/>
            <person name="Tanaka T."/>
            <person name="Numa H."/>
            <person name="Kim J."/>
            <person name="Kawahara Y."/>
            <person name="Wakimoto H."/>
            <person name="Yang C.C."/>
            <person name="Iwamoto M."/>
            <person name="Abe T."/>
            <person name="Yamada Y."/>
            <person name="Muto A."/>
            <person name="Inokuchi H."/>
            <person name="Ikemura T."/>
            <person name="Matsumoto T."/>
            <person name="Sasaki T."/>
            <person name="Itoh T."/>
        </authorList>
    </citation>
    <scope>NUCLEOTIDE SEQUENCE [LARGE SCALE GENOMIC DNA]</scope>
    <source>
        <strain evidence="3">cv. Nipponbare</strain>
    </source>
</reference>
<name>A0A0P0V7H2_ORYSJ</name>
<gene>
    <name evidence="2" type="ordered locus">Os01g0715000</name>
    <name evidence="2" type="ORF">OSNPB_010715000</name>
</gene>
<reference evidence="3" key="1">
    <citation type="journal article" date="2005" name="Nature">
        <title>The map-based sequence of the rice genome.</title>
        <authorList>
            <consortium name="International rice genome sequencing project (IRGSP)"/>
            <person name="Matsumoto T."/>
            <person name="Wu J."/>
            <person name="Kanamori H."/>
            <person name="Katayose Y."/>
            <person name="Fujisawa M."/>
            <person name="Namiki N."/>
            <person name="Mizuno H."/>
            <person name="Yamamoto K."/>
            <person name="Antonio B.A."/>
            <person name="Baba T."/>
            <person name="Sakata K."/>
            <person name="Nagamura Y."/>
            <person name="Aoki H."/>
            <person name="Arikawa K."/>
            <person name="Arita K."/>
            <person name="Bito T."/>
            <person name="Chiden Y."/>
            <person name="Fujitsuka N."/>
            <person name="Fukunaka R."/>
            <person name="Hamada M."/>
            <person name="Harada C."/>
            <person name="Hayashi A."/>
            <person name="Hijishita S."/>
            <person name="Honda M."/>
            <person name="Hosokawa S."/>
            <person name="Ichikawa Y."/>
            <person name="Idonuma A."/>
            <person name="Iijima M."/>
            <person name="Ikeda M."/>
            <person name="Ikeno M."/>
            <person name="Ito K."/>
            <person name="Ito S."/>
            <person name="Ito T."/>
            <person name="Ito Y."/>
            <person name="Ito Y."/>
            <person name="Iwabuchi A."/>
            <person name="Kamiya K."/>
            <person name="Karasawa W."/>
            <person name="Kurita K."/>
            <person name="Katagiri S."/>
            <person name="Kikuta A."/>
            <person name="Kobayashi H."/>
            <person name="Kobayashi N."/>
            <person name="Machita K."/>
            <person name="Maehara T."/>
            <person name="Masukawa M."/>
            <person name="Mizubayashi T."/>
            <person name="Mukai Y."/>
            <person name="Nagasaki H."/>
            <person name="Nagata Y."/>
            <person name="Naito S."/>
            <person name="Nakashima M."/>
            <person name="Nakama Y."/>
            <person name="Nakamichi Y."/>
            <person name="Nakamura M."/>
            <person name="Meguro A."/>
            <person name="Negishi M."/>
            <person name="Ohta I."/>
            <person name="Ohta T."/>
            <person name="Okamoto M."/>
            <person name="Ono N."/>
            <person name="Saji S."/>
            <person name="Sakaguchi M."/>
            <person name="Sakai K."/>
            <person name="Shibata M."/>
            <person name="Shimokawa T."/>
            <person name="Song J."/>
            <person name="Takazaki Y."/>
            <person name="Terasawa K."/>
            <person name="Tsugane M."/>
            <person name="Tsuji K."/>
            <person name="Ueda S."/>
            <person name="Waki K."/>
            <person name="Yamagata H."/>
            <person name="Yamamoto M."/>
            <person name="Yamamoto S."/>
            <person name="Yamane H."/>
            <person name="Yoshiki S."/>
            <person name="Yoshihara R."/>
            <person name="Yukawa K."/>
            <person name="Zhong H."/>
            <person name="Yano M."/>
            <person name="Yuan Q."/>
            <person name="Ouyang S."/>
            <person name="Liu J."/>
            <person name="Jones K.M."/>
            <person name="Gansberger K."/>
            <person name="Moffat K."/>
            <person name="Hill J."/>
            <person name="Bera J."/>
            <person name="Fadrosh D."/>
            <person name="Jin S."/>
            <person name="Johri S."/>
            <person name="Kim M."/>
            <person name="Overton L."/>
            <person name="Reardon M."/>
            <person name="Tsitrin T."/>
            <person name="Vuong H."/>
            <person name="Weaver B."/>
            <person name="Ciecko A."/>
            <person name="Tallon L."/>
            <person name="Jackson J."/>
            <person name="Pai G."/>
            <person name="Aken S.V."/>
            <person name="Utterback T."/>
            <person name="Reidmuller S."/>
            <person name="Feldblyum T."/>
            <person name="Hsiao J."/>
            <person name="Zismann V."/>
            <person name="Iobst S."/>
            <person name="de Vazeille A.R."/>
            <person name="Buell C.R."/>
            <person name="Ying K."/>
            <person name="Li Y."/>
            <person name="Lu T."/>
            <person name="Huang Y."/>
            <person name="Zhao Q."/>
            <person name="Feng Q."/>
            <person name="Zhang L."/>
            <person name="Zhu J."/>
            <person name="Weng Q."/>
            <person name="Mu J."/>
            <person name="Lu Y."/>
            <person name="Fan D."/>
            <person name="Liu Y."/>
            <person name="Guan J."/>
            <person name="Zhang Y."/>
            <person name="Yu S."/>
            <person name="Liu X."/>
            <person name="Zhang Y."/>
            <person name="Hong G."/>
            <person name="Han B."/>
            <person name="Choisne N."/>
            <person name="Demange N."/>
            <person name="Orjeda G."/>
            <person name="Samain S."/>
            <person name="Cattolico L."/>
            <person name="Pelletier E."/>
            <person name="Couloux A."/>
            <person name="Segurens B."/>
            <person name="Wincker P."/>
            <person name="D'Hont A."/>
            <person name="Scarpelli C."/>
            <person name="Weissenbach J."/>
            <person name="Salanoubat M."/>
            <person name="Quetier F."/>
            <person name="Yu Y."/>
            <person name="Kim H.R."/>
            <person name="Rambo T."/>
            <person name="Currie J."/>
            <person name="Collura K."/>
            <person name="Luo M."/>
            <person name="Yang T."/>
            <person name="Ammiraju J.S.S."/>
            <person name="Engler F."/>
            <person name="Soderlund C."/>
            <person name="Wing R.A."/>
            <person name="Palmer L.E."/>
            <person name="de la Bastide M."/>
            <person name="Spiegel L."/>
            <person name="Nascimento L."/>
            <person name="Zutavern T."/>
            <person name="O'Shaughnessy A."/>
            <person name="Dike S."/>
            <person name="Dedhia N."/>
            <person name="Preston R."/>
            <person name="Balija V."/>
            <person name="McCombie W.R."/>
            <person name="Chow T."/>
            <person name="Chen H."/>
            <person name="Chung M."/>
            <person name="Chen C."/>
            <person name="Shaw J."/>
            <person name="Wu H."/>
            <person name="Hsiao K."/>
            <person name="Chao Y."/>
            <person name="Chu M."/>
            <person name="Cheng C."/>
            <person name="Hour A."/>
            <person name="Lee P."/>
            <person name="Lin S."/>
            <person name="Lin Y."/>
            <person name="Liou J."/>
            <person name="Liu S."/>
            <person name="Hsing Y."/>
            <person name="Raghuvanshi S."/>
            <person name="Mohanty A."/>
            <person name="Bharti A.K."/>
            <person name="Gaur A."/>
            <person name="Gupta V."/>
            <person name="Kumar D."/>
            <person name="Ravi V."/>
            <person name="Vij S."/>
            <person name="Kapur A."/>
            <person name="Khurana P."/>
            <person name="Khurana P."/>
            <person name="Khurana J.P."/>
            <person name="Tyagi A.K."/>
            <person name="Gaikwad K."/>
            <person name="Singh A."/>
            <person name="Dalal V."/>
            <person name="Srivastava S."/>
            <person name="Dixit A."/>
            <person name="Pal A.K."/>
            <person name="Ghazi I.A."/>
            <person name="Yadav M."/>
            <person name="Pandit A."/>
            <person name="Bhargava A."/>
            <person name="Sureshbabu K."/>
            <person name="Batra K."/>
            <person name="Sharma T.R."/>
            <person name="Mohapatra T."/>
            <person name="Singh N.K."/>
            <person name="Messing J."/>
            <person name="Nelson A.B."/>
            <person name="Fuks G."/>
            <person name="Kavchok S."/>
            <person name="Keizer G."/>
            <person name="Linton E."/>
            <person name="Llaca V."/>
            <person name="Song R."/>
            <person name="Tanyolac B."/>
            <person name="Young S."/>
            <person name="Ho-Il K."/>
            <person name="Hahn J.H."/>
            <person name="Sangsakoo G."/>
            <person name="Vanavichit A."/>
            <person name="de Mattos Luiz.A.T."/>
            <person name="Zimmer P.D."/>
            <person name="Malone G."/>
            <person name="Dellagostin O."/>
            <person name="de Oliveira A.C."/>
            <person name="Bevan M."/>
            <person name="Bancroft I."/>
            <person name="Minx P."/>
            <person name="Cordum H."/>
            <person name="Wilson R."/>
            <person name="Cheng Z."/>
            <person name="Jin W."/>
            <person name="Jiang J."/>
            <person name="Leong S.A."/>
            <person name="Iwama H."/>
            <person name="Gojobori T."/>
            <person name="Itoh T."/>
            <person name="Niimura Y."/>
            <person name="Fujii Y."/>
            <person name="Habara T."/>
            <person name="Sakai H."/>
            <person name="Sato Y."/>
            <person name="Wilson G."/>
            <person name="Kumar K."/>
            <person name="McCouch S."/>
            <person name="Juretic N."/>
            <person name="Hoen D."/>
            <person name="Wright S."/>
            <person name="Bruskiewich R."/>
            <person name="Bureau T."/>
            <person name="Miyao A."/>
            <person name="Hirochika H."/>
            <person name="Nishikawa T."/>
            <person name="Kadowaki K."/>
            <person name="Sugiura M."/>
            <person name="Burr B."/>
            <person name="Sasaki T."/>
        </authorList>
    </citation>
    <scope>NUCLEOTIDE SEQUENCE [LARGE SCALE GENOMIC DNA]</scope>
    <source>
        <strain evidence="3">cv. Nipponbare</strain>
    </source>
</reference>
<dbReference type="ExpressionAtlas" id="A0A0P0V7H2">
    <property type="expression patterns" value="baseline and differential"/>
</dbReference>
<dbReference type="STRING" id="39947.A0A0P0V7H2"/>
<organism evidence="2 3">
    <name type="scientific">Oryza sativa subsp. japonica</name>
    <name type="common">Rice</name>
    <dbReference type="NCBI Taxonomy" id="39947"/>
    <lineage>
        <taxon>Eukaryota</taxon>
        <taxon>Viridiplantae</taxon>
        <taxon>Streptophyta</taxon>
        <taxon>Embryophyta</taxon>
        <taxon>Tracheophyta</taxon>
        <taxon>Spermatophyta</taxon>
        <taxon>Magnoliopsida</taxon>
        <taxon>Liliopsida</taxon>
        <taxon>Poales</taxon>
        <taxon>Poaceae</taxon>
        <taxon>BOP clade</taxon>
        <taxon>Oryzoideae</taxon>
        <taxon>Oryzeae</taxon>
        <taxon>Oryzinae</taxon>
        <taxon>Oryza</taxon>
        <taxon>Oryza sativa</taxon>
    </lineage>
</organism>
<protein>
    <submittedName>
        <fullName evidence="2">Os01g0715000 protein</fullName>
    </submittedName>
</protein>
<feature type="compositionally biased region" description="Basic residues" evidence="1">
    <location>
        <begin position="32"/>
        <end position="44"/>
    </location>
</feature>
<keyword evidence="3" id="KW-1185">Reference proteome</keyword>
<dbReference type="EMBL" id="AP014957">
    <property type="protein sequence ID" value="BAS74018.1"/>
    <property type="molecule type" value="Genomic_DNA"/>
</dbReference>
<feature type="non-terminal residue" evidence="2">
    <location>
        <position position="91"/>
    </location>
</feature>
<proteinExistence type="predicted"/>
<reference evidence="2 3" key="3">
    <citation type="journal article" date="2013" name="Rice">
        <title>Improvement of the Oryza sativa Nipponbare reference genome using next generation sequence and optical map data.</title>
        <authorList>
            <person name="Kawahara Y."/>
            <person name="de la Bastide M."/>
            <person name="Hamilton J.P."/>
            <person name="Kanamori H."/>
            <person name="McCombie W.R."/>
            <person name="Ouyang S."/>
            <person name="Schwartz D.C."/>
            <person name="Tanaka T."/>
            <person name="Wu J."/>
            <person name="Zhou S."/>
            <person name="Childs K.L."/>
            <person name="Davidson R.M."/>
            <person name="Lin H."/>
            <person name="Quesada-Ocampo L."/>
            <person name="Vaillancourt B."/>
            <person name="Sakai H."/>
            <person name="Lee S.S."/>
            <person name="Kim J."/>
            <person name="Numa H."/>
            <person name="Itoh T."/>
            <person name="Buell C.R."/>
            <person name="Matsumoto T."/>
        </authorList>
    </citation>
    <scope>NUCLEOTIDE SEQUENCE [LARGE SCALE GENOMIC DNA]</scope>
    <source>
        <strain evidence="3">cv. Nipponbare</strain>
    </source>
</reference>
<dbReference type="AlphaFoldDB" id="A0A0P0V7H2"/>
<accession>A0A0P0V7H2</accession>
<sequence>AASSVRARPRAGGRRPVETPGAGGADGTTSRPRARRRFVRRRQRRSELSVPPLRLRSFGRPPWTRRRPDLIPKIFQCRRHLGDLANLERAQ</sequence>
<feature type="region of interest" description="Disordered" evidence="1">
    <location>
        <begin position="1"/>
        <end position="50"/>
    </location>
</feature>
<dbReference type="Gramene" id="Os01t0715000-02">
    <property type="protein sequence ID" value="Os01t0715000-02"/>
    <property type="gene ID" value="Os01g0715000"/>
</dbReference>
<evidence type="ECO:0000313" key="3">
    <source>
        <dbReference type="Proteomes" id="UP000059680"/>
    </source>
</evidence>
<dbReference type="Proteomes" id="UP000059680">
    <property type="component" value="Chromosome 1"/>
</dbReference>